<keyword evidence="1" id="KW-0812">Transmembrane</keyword>
<proteinExistence type="predicted"/>
<feature type="transmembrane region" description="Helical" evidence="1">
    <location>
        <begin position="111"/>
        <end position="129"/>
    </location>
</feature>
<feature type="transmembrane region" description="Helical" evidence="1">
    <location>
        <begin position="259"/>
        <end position="278"/>
    </location>
</feature>
<feature type="transmembrane region" description="Helical" evidence="1">
    <location>
        <begin position="343"/>
        <end position="366"/>
    </location>
</feature>
<protein>
    <recommendedName>
        <fullName evidence="3">Glycosyltransferase RgtA/B/C/D-like domain-containing protein</fullName>
    </recommendedName>
</protein>
<feature type="transmembrane region" description="Helical" evidence="1">
    <location>
        <begin position="316"/>
        <end position="336"/>
    </location>
</feature>
<feature type="transmembrane region" description="Helical" evidence="1">
    <location>
        <begin position="85"/>
        <end position="104"/>
    </location>
</feature>
<reference evidence="2" key="1">
    <citation type="journal article" date="2015" name="Nature">
        <title>Complex archaea that bridge the gap between prokaryotes and eukaryotes.</title>
        <authorList>
            <person name="Spang A."/>
            <person name="Saw J.H."/>
            <person name="Jorgensen S.L."/>
            <person name="Zaremba-Niedzwiedzka K."/>
            <person name="Martijn J."/>
            <person name="Lind A.E."/>
            <person name="van Eijk R."/>
            <person name="Schleper C."/>
            <person name="Guy L."/>
            <person name="Ettema T.J."/>
        </authorList>
    </citation>
    <scope>NUCLEOTIDE SEQUENCE</scope>
</reference>
<evidence type="ECO:0000256" key="1">
    <source>
        <dbReference type="SAM" id="Phobius"/>
    </source>
</evidence>
<sequence length="456" mass="50577">MKNRILIILGLVVFSAVILLPPIIHGYVYPNIGDDTAAHMNLMDYIGIFAPEDIIGEQIRYGALYIIGYPLDFLSHIFNVDNDMLFLWFNFIALLGMGLTLFFIFKSLIGLYAGLLALVIPIFTSYSILQLFYSGVIFEIINLGIILPLAVYCTIKWLITKKKRFAFGAIGLSLLFAVFHSTGVYLPFMAIAGIFAFIVYKLVNKQTISRRGLLGVGVVCIGITVVILLSPIRINLIQAMAVPSIGISGLALLQKSFFYYLSYYVLVILIVSGGLLIVKYKLILPYEKLTVLIFSILGAVMLPAILFGLSPQPFRQGIDLAIFLSLLAVALLGILIRLDVYRMLTFALVGLAISGAFFNINGWFGYNSALEKVDIEAIHYINSLSGESYSSSDNVDLWIYSRFIEKQYLPSGGDIVVVRNVPMRSKVKLVGDGDLTKDKVLVCSFVEGEVEIIIYK</sequence>
<dbReference type="AlphaFoldDB" id="A0A0F9W105"/>
<organism evidence="2">
    <name type="scientific">marine sediment metagenome</name>
    <dbReference type="NCBI Taxonomy" id="412755"/>
    <lineage>
        <taxon>unclassified sequences</taxon>
        <taxon>metagenomes</taxon>
        <taxon>ecological metagenomes</taxon>
    </lineage>
</organism>
<name>A0A0F9W105_9ZZZZ</name>
<gene>
    <name evidence="2" type="ORF">LCGC14_0341180</name>
</gene>
<dbReference type="EMBL" id="LAZR01000249">
    <property type="protein sequence ID" value="KKN79336.1"/>
    <property type="molecule type" value="Genomic_DNA"/>
</dbReference>
<feature type="transmembrane region" description="Helical" evidence="1">
    <location>
        <begin position="135"/>
        <end position="155"/>
    </location>
</feature>
<keyword evidence="1" id="KW-1133">Transmembrane helix</keyword>
<keyword evidence="1" id="KW-0472">Membrane</keyword>
<feature type="transmembrane region" description="Helical" evidence="1">
    <location>
        <begin position="212"/>
        <end position="229"/>
    </location>
</feature>
<feature type="transmembrane region" description="Helical" evidence="1">
    <location>
        <begin position="167"/>
        <end position="200"/>
    </location>
</feature>
<comment type="caution">
    <text evidence="2">The sequence shown here is derived from an EMBL/GenBank/DDBJ whole genome shotgun (WGS) entry which is preliminary data.</text>
</comment>
<evidence type="ECO:0000313" key="2">
    <source>
        <dbReference type="EMBL" id="KKN79336.1"/>
    </source>
</evidence>
<accession>A0A0F9W105</accession>
<evidence type="ECO:0008006" key="3">
    <source>
        <dbReference type="Google" id="ProtNLM"/>
    </source>
</evidence>
<feature type="transmembrane region" description="Helical" evidence="1">
    <location>
        <begin position="290"/>
        <end position="310"/>
    </location>
</feature>